<keyword evidence="11" id="KW-1185">Reference proteome</keyword>
<feature type="coiled-coil region" evidence="6">
    <location>
        <begin position="94"/>
        <end position="156"/>
    </location>
</feature>
<evidence type="ECO:0000256" key="6">
    <source>
        <dbReference type="SAM" id="Coils"/>
    </source>
</evidence>
<evidence type="ECO:0000256" key="4">
    <source>
        <dbReference type="ARBA" id="ARBA00022989"/>
    </source>
</evidence>
<keyword evidence="3 8" id="KW-0732">Signal</keyword>
<dbReference type="PROSITE" id="PS51781">
    <property type="entry name" value="SH3B"/>
    <property type="match status" value="1"/>
</dbReference>
<name>A0ABP9S9E9_9GAMM</name>
<comment type="caution">
    <text evidence="10">The sequence shown here is derived from an EMBL/GenBank/DDBJ whole genome shotgun (WGS) entry which is preliminary data.</text>
</comment>
<evidence type="ECO:0000256" key="3">
    <source>
        <dbReference type="ARBA" id="ARBA00022729"/>
    </source>
</evidence>
<reference evidence="11" key="1">
    <citation type="journal article" date="2019" name="Int. J. Syst. Evol. Microbiol.">
        <title>The Global Catalogue of Microorganisms (GCM) 10K type strain sequencing project: providing services to taxonomists for standard genome sequencing and annotation.</title>
        <authorList>
            <consortium name="The Broad Institute Genomics Platform"/>
            <consortium name="The Broad Institute Genome Sequencing Center for Infectious Disease"/>
            <person name="Wu L."/>
            <person name="Ma J."/>
        </authorList>
    </citation>
    <scope>NUCLEOTIDE SEQUENCE [LARGE SCALE GENOMIC DNA]</scope>
    <source>
        <strain evidence="11">JCM 18720</strain>
    </source>
</reference>
<dbReference type="PIRSF" id="PIRSF006158">
    <property type="entry name" value="UCP006158_SH3"/>
    <property type="match status" value="1"/>
</dbReference>
<feature type="domain" description="SH3b" evidence="9">
    <location>
        <begin position="23"/>
        <end position="88"/>
    </location>
</feature>
<gene>
    <name evidence="10" type="ORF">GCM10025772_20850</name>
</gene>
<dbReference type="NCBIfam" id="TIGR04211">
    <property type="entry name" value="SH3_and_anchor"/>
    <property type="match status" value="1"/>
</dbReference>
<sequence>MSKRISAWLLCLAAFSLPSMAAQANSIVSEDIFIYLQAGPSTQYRILGSVRAGEALVDLKERQNDYAKVRDEQGRTGWIKVEYLKSGPSFRTRVPQLEKALADTRQQLATITEERDALLGNSQEQRSTIQNATQQVDQLSADNERLQQEVTKLKNNERFIWLTQGGILAGAGLLVGFIIAYLPRPKRRRRNDQWV</sequence>
<evidence type="ECO:0000256" key="5">
    <source>
        <dbReference type="ARBA" id="ARBA00023136"/>
    </source>
</evidence>
<comment type="subcellular location">
    <subcellularLocation>
        <location evidence="1">Membrane</location>
        <topology evidence="1">Single-pass membrane protein</topology>
    </subcellularLocation>
</comment>
<dbReference type="InterPro" id="IPR003646">
    <property type="entry name" value="SH3-like_bac-type"/>
</dbReference>
<feature type="signal peptide" evidence="8">
    <location>
        <begin position="1"/>
        <end position="21"/>
    </location>
</feature>
<protein>
    <submittedName>
        <fullName evidence="10">TIGR04211 family SH3 domain-containing protein</fullName>
    </submittedName>
</protein>
<proteinExistence type="predicted"/>
<dbReference type="EMBL" id="BAABLF010000013">
    <property type="protein sequence ID" value="GAA5192210.1"/>
    <property type="molecule type" value="Genomic_DNA"/>
</dbReference>
<evidence type="ECO:0000256" key="7">
    <source>
        <dbReference type="SAM" id="Phobius"/>
    </source>
</evidence>
<keyword evidence="6" id="KW-0175">Coiled coil</keyword>
<evidence type="ECO:0000313" key="11">
    <source>
        <dbReference type="Proteomes" id="UP001501600"/>
    </source>
</evidence>
<dbReference type="RefSeq" id="WP_345317002.1">
    <property type="nucleotide sequence ID" value="NZ_BAABLF010000013.1"/>
</dbReference>
<keyword evidence="4 7" id="KW-1133">Transmembrane helix</keyword>
<dbReference type="Proteomes" id="UP001501600">
    <property type="component" value="Unassembled WGS sequence"/>
</dbReference>
<feature type="chain" id="PRO_5047400280" evidence="8">
    <location>
        <begin position="22"/>
        <end position="195"/>
    </location>
</feature>
<accession>A0ABP9S9E9</accession>
<evidence type="ECO:0000256" key="8">
    <source>
        <dbReference type="SAM" id="SignalP"/>
    </source>
</evidence>
<feature type="transmembrane region" description="Helical" evidence="7">
    <location>
        <begin position="159"/>
        <end position="182"/>
    </location>
</feature>
<dbReference type="Pfam" id="PF08239">
    <property type="entry name" value="SH3_3"/>
    <property type="match status" value="1"/>
</dbReference>
<dbReference type="Gene3D" id="2.30.30.40">
    <property type="entry name" value="SH3 Domains"/>
    <property type="match status" value="1"/>
</dbReference>
<keyword evidence="5 7" id="KW-0472">Membrane</keyword>
<evidence type="ECO:0000259" key="9">
    <source>
        <dbReference type="PROSITE" id="PS51781"/>
    </source>
</evidence>
<dbReference type="SMART" id="SM00287">
    <property type="entry name" value="SH3b"/>
    <property type="match status" value="1"/>
</dbReference>
<organism evidence="10 11">
    <name type="scientific">Ferrimonas gelatinilytica</name>
    <dbReference type="NCBI Taxonomy" id="1255257"/>
    <lineage>
        <taxon>Bacteria</taxon>
        <taxon>Pseudomonadati</taxon>
        <taxon>Pseudomonadota</taxon>
        <taxon>Gammaproteobacteria</taxon>
        <taxon>Alteromonadales</taxon>
        <taxon>Ferrimonadaceae</taxon>
        <taxon>Ferrimonas</taxon>
    </lineage>
</organism>
<evidence type="ECO:0000256" key="1">
    <source>
        <dbReference type="ARBA" id="ARBA00004167"/>
    </source>
</evidence>
<keyword evidence="2 7" id="KW-0812">Transmembrane</keyword>
<evidence type="ECO:0000313" key="10">
    <source>
        <dbReference type="EMBL" id="GAA5192210.1"/>
    </source>
</evidence>
<dbReference type="Gene3D" id="1.20.920.20">
    <property type="match status" value="1"/>
</dbReference>
<evidence type="ECO:0000256" key="2">
    <source>
        <dbReference type="ARBA" id="ARBA00022692"/>
    </source>
</evidence>
<dbReference type="InterPro" id="IPR016476">
    <property type="entry name" value="SH3_dom_pro"/>
</dbReference>